<evidence type="ECO:0000313" key="1">
    <source>
        <dbReference type="EMBL" id="KAK4004434.1"/>
    </source>
</evidence>
<sequence length="69" mass="7497">MMTGKTKTKKTIAVSAAWILIIFTMGHRVDARYETLGISSLSKPVIGTKEFTISTQSVLKQHATGWATG</sequence>
<accession>A0ABQ9YUW7</accession>
<dbReference type="Proteomes" id="UP001234178">
    <property type="component" value="Unassembled WGS sequence"/>
</dbReference>
<dbReference type="EMBL" id="JAOYFB010000001">
    <property type="protein sequence ID" value="KAK4004434.1"/>
    <property type="molecule type" value="Genomic_DNA"/>
</dbReference>
<gene>
    <name evidence="1" type="ORF">OUZ56_006167</name>
</gene>
<keyword evidence="2" id="KW-1185">Reference proteome</keyword>
<protein>
    <submittedName>
        <fullName evidence="1">Uncharacterized protein</fullName>
    </submittedName>
</protein>
<evidence type="ECO:0000313" key="2">
    <source>
        <dbReference type="Proteomes" id="UP001234178"/>
    </source>
</evidence>
<proteinExistence type="predicted"/>
<name>A0ABQ9YUW7_9CRUS</name>
<organism evidence="1 2">
    <name type="scientific">Daphnia magna</name>
    <dbReference type="NCBI Taxonomy" id="35525"/>
    <lineage>
        <taxon>Eukaryota</taxon>
        <taxon>Metazoa</taxon>
        <taxon>Ecdysozoa</taxon>
        <taxon>Arthropoda</taxon>
        <taxon>Crustacea</taxon>
        <taxon>Branchiopoda</taxon>
        <taxon>Diplostraca</taxon>
        <taxon>Cladocera</taxon>
        <taxon>Anomopoda</taxon>
        <taxon>Daphniidae</taxon>
        <taxon>Daphnia</taxon>
    </lineage>
</organism>
<reference evidence="1 2" key="1">
    <citation type="journal article" date="2023" name="Nucleic Acids Res.">
        <title>The hologenome of Daphnia magna reveals possible DNA methylation and microbiome-mediated evolution of the host genome.</title>
        <authorList>
            <person name="Chaturvedi A."/>
            <person name="Li X."/>
            <person name="Dhandapani V."/>
            <person name="Marshall H."/>
            <person name="Kissane S."/>
            <person name="Cuenca-Cambronero M."/>
            <person name="Asole G."/>
            <person name="Calvet F."/>
            <person name="Ruiz-Romero M."/>
            <person name="Marangio P."/>
            <person name="Guigo R."/>
            <person name="Rago D."/>
            <person name="Mirbahai L."/>
            <person name="Eastwood N."/>
            <person name="Colbourne J.K."/>
            <person name="Zhou J."/>
            <person name="Mallon E."/>
            <person name="Orsini L."/>
        </authorList>
    </citation>
    <scope>NUCLEOTIDE SEQUENCE [LARGE SCALE GENOMIC DNA]</scope>
    <source>
        <strain evidence="1">LRV0_1</strain>
    </source>
</reference>
<comment type="caution">
    <text evidence="1">The sequence shown here is derived from an EMBL/GenBank/DDBJ whole genome shotgun (WGS) entry which is preliminary data.</text>
</comment>